<evidence type="ECO:0000313" key="7">
    <source>
        <dbReference type="Proteomes" id="UP000226431"/>
    </source>
</evidence>
<dbReference type="EMBL" id="NJES01000271">
    <property type="protein sequence ID" value="PHH74482.1"/>
    <property type="molecule type" value="Genomic_DNA"/>
</dbReference>
<evidence type="ECO:0000256" key="5">
    <source>
        <dbReference type="ARBA" id="ARBA00023136"/>
    </source>
</evidence>
<gene>
    <name evidence="6" type="ORF">CDD80_3062</name>
</gene>
<keyword evidence="4" id="KW-1133">Transmembrane helix</keyword>
<name>A0A2C5Z453_9HYPO</name>
<dbReference type="PANTHER" id="PTHR10057">
    <property type="entry name" value="PERIPHERAL-TYPE BENZODIAZEPINE RECEPTOR"/>
    <property type="match status" value="1"/>
</dbReference>
<keyword evidence="3" id="KW-0812">Transmembrane</keyword>
<dbReference type="AlphaFoldDB" id="A0A2C5Z453"/>
<evidence type="ECO:0008006" key="8">
    <source>
        <dbReference type="Google" id="ProtNLM"/>
    </source>
</evidence>
<dbReference type="GO" id="GO:0033013">
    <property type="term" value="P:tetrapyrrole metabolic process"/>
    <property type="evidence" value="ECO:0007669"/>
    <property type="project" value="UniProtKB-ARBA"/>
</dbReference>
<evidence type="ECO:0000313" key="6">
    <source>
        <dbReference type="EMBL" id="PHH74482.1"/>
    </source>
</evidence>
<dbReference type="Gene3D" id="1.20.1260.100">
    <property type="entry name" value="TspO/MBR protein"/>
    <property type="match status" value="1"/>
</dbReference>
<organism evidence="6 7">
    <name type="scientific">Ophiocordyceps camponoti-rufipedis</name>
    <dbReference type="NCBI Taxonomy" id="2004952"/>
    <lineage>
        <taxon>Eukaryota</taxon>
        <taxon>Fungi</taxon>
        <taxon>Dikarya</taxon>
        <taxon>Ascomycota</taxon>
        <taxon>Pezizomycotina</taxon>
        <taxon>Sordariomycetes</taxon>
        <taxon>Hypocreomycetidae</taxon>
        <taxon>Hypocreales</taxon>
        <taxon>Ophiocordycipitaceae</taxon>
        <taxon>Ophiocordyceps</taxon>
    </lineage>
</organism>
<sequence length="198" mass="21308">MPSITIPAAVLQHPAASVLLPVALGTAVGFGTRPAAAASALGLWSRLDVALRVGCVILEDPSSHRLKLVVLPHRSRIMGYASYRVATIGLGPLASPETVRVTRQSLTLYTVQLGLNLAWMPLFFVAKRPVEATIDIVTLLGLNGYLAYLWHSVDHVAGLCQVPYLGWLSFATYLCAGAGYLNNWDLSDKTARVADKEK</sequence>
<dbReference type="PANTHER" id="PTHR10057:SF0">
    <property type="entry name" value="TRANSLOCATOR PROTEIN"/>
    <property type="match status" value="1"/>
</dbReference>
<reference evidence="6 7" key="1">
    <citation type="submission" date="2017-06" db="EMBL/GenBank/DDBJ databases">
        <title>Ant-infecting Ophiocordyceps genomes reveal a high diversity of potential behavioral manipulation genes and a possible major role for enterotoxins.</title>
        <authorList>
            <person name="De Bekker C."/>
            <person name="Evans H.C."/>
            <person name="Brachmann A."/>
            <person name="Hughes D.P."/>
        </authorList>
    </citation>
    <scope>NUCLEOTIDE SEQUENCE [LARGE SCALE GENOMIC DNA]</scope>
    <source>
        <strain evidence="6 7">Map16</strain>
    </source>
</reference>
<dbReference type="OrthoDB" id="8841220at2759"/>
<dbReference type="InterPro" id="IPR004307">
    <property type="entry name" value="TspO_MBR"/>
</dbReference>
<dbReference type="Proteomes" id="UP000226431">
    <property type="component" value="Unassembled WGS sequence"/>
</dbReference>
<dbReference type="CDD" id="cd15904">
    <property type="entry name" value="TSPO_MBR"/>
    <property type="match status" value="1"/>
</dbReference>
<dbReference type="InterPro" id="IPR038330">
    <property type="entry name" value="TspO/MBR-related_sf"/>
</dbReference>
<evidence type="ECO:0000256" key="2">
    <source>
        <dbReference type="ARBA" id="ARBA00007524"/>
    </source>
</evidence>
<evidence type="ECO:0000256" key="4">
    <source>
        <dbReference type="ARBA" id="ARBA00022989"/>
    </source>
</evidence>
<dbReference type="GO" id="GO:0005741">
    <property type="term" value="C:mitochondrial outer membrane"/>
    <property type="evidence" value="ECO:0007669"/>
    <property type="project" value="TreeGrafter"/>
</dbReference>
<evidence type="ECO:0000256" key="1">
    <source>
        <dbReference type="ARBA" id="ARBA00004141"/>
    </source>
</evidence>
<proteinExistence type="inferred from homology"/>
<keyword evidence="5" id="KW-0472">Membrane</keyword>
<dbReference type="FunFam" id="1.20.1260.100:FF:000001">
    <property type="entry name" value="translocator protein 2"/>
    <property type="match status" value="1"/>
</dbReference>
<protein>
    <recommendedName>
        <fullName evidence="8">TspO/MBR-related protein</fullName>
    </recommendedName>
</protein>
<dbReference type="STRING" id="2004952.A0A2C5Z453"/>
<keyword evidence="7" id="KW-1185">Reference proteome</keyword>
<evidence type="ECO:0000256" key="3">
    <source>
        <dbReference type="ARBA" id="ARBA00022692"/>
    </source>
</evidence>
<comment type="caution">
    <text evidence="6">The sequence shown here is derived from an EMBL/GenBank/DDBJ whole genome shotgun (WGS) entry which is preliminary data.</text>
</comment>
<dbReference type="Pfam" id="PF03073">
    <property type="entry name" value="TspO_MBR"/>
    <property type="match status" value="1"/>
</dbReference>
<comment type="subcellular location">
    <subcellularLocation>
        <location evidence="1">Membrane</location>
        <topology evidence="1">Multi-pass membrane protein</topology>
    </subcellularLocation>
</comment>
<accession>A0A2C5Z453</accession>
<comment type="similarity">
    <text evidence="2">Belongs to the TspO/BZRP family.</text>
</comment>